<dbReference type="NCBIfam" id="TIGR00447">
    <property type="entry name" value="pth"/>
    <property type="match status" value="1"/>
</dbReference>
<keyword evidence="2" id="KW-0820">tRNA-binding</keyword>
<keyword evidence="4" id="KW-0694">RNA-binding</keyword>
<gene>
    <name evidence="6" type="ORF">CPB83DRAFT_768827</name>
</gene>
<dbReference type="EC" id="3.1.1.29" evidence="1"/>
<evidence type="ECO:0000256" key="2">
    <source>
        <dbReference type="ARBA" id="ARBA00022555"/>
    </source>
</evidence>
<evidence type="ECO:0000313" key="6">
    <source>
        <dbReference type="EMBL" id="KAF9527363.1"/>
    </source>
</evidence>
<dbReference type="EMBL" id="MU157862">
    <property type="protein sequence ID" value="KAF9527363.1"/>
    <property type="molecule type" value="Genomic_DNA"/>
</dbReference>
<sequence length="187" mass="19836">MTVETIPRLFVAGLGNMPFPTSRHSVGQLAVDGLASRLGIRMSSVRGGISGQATVYVGETLVNLTLFKSKSLMNISGPSIAQAYRSTVKSPNSMIVLVDSLDHDPATLSVKRGGSANGHNGVKSIITALGGELNFQRFRLGIGRDGSDPANYVLGNLSSFERRFWNDEGLDLIFGELEKAALKIAAG</sequence>
<evidence type="ECO:0000256" key="4">
    <source>
        <dbReference type="ARBA" id="ARBA00022884"/>
    </source>
</evidence>
<dbReference type="AlphaFoldDB" id="A0A9P6EDD2"/>
<protein>
    <recommendedName>
        <fullName evidence="1">peptidyl-tRNA hydrolase</fullName>
        <ecNumber evidence="1">3.1.1.29</ecNumber>
    </recommendedName>
</protein>
<evidence type="ECO:0000313" key="7">
    <source>
        <dbReference type="Proteomes" id="UP000807306"/>
    </source>
</evidence>
<proteinExistence type="inferred from homology"/>
<organism evidence="6 7">
    <name type="scientific">Crepidotus variabilis</name>
    <dbReference type="NCBI Taxonomy" id="179855"/>
    <lineage>
        <taxon>Eukaryota</taxon>
        <taxon>Fungi</taxon>
        <taxon>Dikarya</taxon>
        <taxon>Basidiomycota</taxon>
        <taxon>Agaricomycotina</taxon>
        <taxon>Agaricomycetes</taxon>
        <taxon>Agaricomycetidae</taxon>
        <taxon>Agaricales</taxon>
        <taxon>Agaricineae</taxon>
        <taxon>Crepidotaceae</taxon>
        <taxon>Crepidotus</taxon>
    </lineage>
</organism>
<dbReference type="PANTHER" id="PTHR17224:SF1">
    <property type="entry name" value="PEPTIDYL-TRNA HYDROLASE"/>
    <property type="match status" value="1"/>
</dbReference>
<name>A0A9P6EDD2_9AGAR</name>
<dbReference type="PANTHER" id="PTHR17224">
    <property type="entry name" value="PEPTIDYL-TRNA HYDROLASE"/>
    <property type="match status" value="1"/>
</dbReference>
<evidence type="ECO:0000256" key="1">
    <source>
        <dbReference type="ARBA" id="ARBA00013260"/>
    </source>
</evidence>
<accession>A0A9P6EDD2</accession>
<dbReference type="Proteomes" id="UP000807306">
    <property type="component" value="Unassembled WGS sequence"/>
</dbReference>
<dbReference type="GO" id="GO:0004045">
    <property type="term" value="F:peptidyl-tRNA hydrolase activity"/>
    <property type="evidence" value="ECO:0007669"/>
    <property type="project" value="UniProtKB-EC"/>
</dbReference>
<keyword evidence="7" id="KW-1185">Reference proteome</keyword>
<comment type="similarity">
    <text evidence="5">Belongs to the PTH family.</text>
</comment>
<dbReference type="OrthoDB" id="1711136at2759"/>
<dbReference type="InterPro" id="IPR036416">
    <property type="entry name" value="Pept_tRNA_hydro_sf"/>
</dbReference>
<dbReference type="SUPFAM" id="SSF53178">
    <property type="entry name" value="Peptidyl-tRNA hydrolase-like"/>
    <property type="match status" value="1"/>
</dbReference>
<comment type="caution">
    <text evidence="6">The sequence shown here is derived from an EMBL/GenBank/DDBJ whole genome shotgun (WGS) entry which is preliminary data.</text>
</comment>
<keyword evidence="3 6" id="KW-0378">Hydrolase</keyword>
<dbReference type="Pfam" id="PF01195">
    <property type="entry name" value="Pept_tRNA_hydro"/>
    <property type="match status" value="1"/>
</dbReference>
<dbReference type="InterPro" id="IPR001328">
    <property type="entry name" value="Pept_tRNA_hydro"/>
</dbReference>
<reference evidence="6" key="1">
    <citation type="submission" date="2020-11" db="EMBL/GenBank/DDBJ databases">
        <authorList>
            <consortium name="DOE Joint Genome Institute"/>
            <person name="Ahrendt S."/>
            <person name="Riley R."/>
            <person name="Andreopoulos W."/>
            <person name="Labutti K."/>
            <person name="Pangilinan J."/>
            <person name="Ruiz-Duenas F.J."/>
            <person name="Barrasa J.M."/>
            <person name="Sanchez-Garcia M."/>
            <person name="Camarero S."/>
            <person name="Miyauchi S."/>
            <person name="Serrano A."/>
            <person name="Linde D."/>
            <person name="Babiker R."/>
            <person name="Drula E."/>
            <person name="Ayuso-Fernandez I."/>
            <person name="Pacheco R."/>
            <person name="Padilla G."/>
            <person name="Ferreira P."/>
            <person name="Barriuso J."/>
            <person name="Kellner H."/>
            <person name="Castanera R."/>
            <person name="Alfaro M."/>
            <person name="Ramirez L."/>
            <person name="Pisabarro A.G."/>
            <person name="Kuo A."/>
            <person name="Tritt A."/>
            <person name="Lipzen A."/>
            <person name="He G."/>
            <person name="Yan M."/>
            <person name="Ng V."/>
            <person name="Cullen D."/>
            <person name="Martin F."/>
            <person name="Rosso M.-N."/>
            <person name="Henrissat B."/>
            <person name="Hibbett D."/>
            <person name="Martinez A.T."/>
            <person name="Grigoriev I.V."/>
        </authorList>
    </citation>
    <scope>NUCLEOTIDE SEQUENCE</scope>
    <source>
        <strain evidence="6">CBS 506.95</strain>
    </source>
</reference>
<dbReference type="InterPro" id="IPR018171">
    <property type="entry name" value="Pept_tRNA_hydro_CS"/>
</dbReference>
<dbReference type="Gene3D" id="3.40.50.1470">
    <property type="entry name" value="Peptidyl-tRNA hydrolase"/>
    <property type="match status" value="1"/>
</dbReference>
<dbReference type="PROSITE" id="PS01196">
    <property type="entry name" value="PEPT_TRNA_HYDROL_2"/>
    <property type="match status" value="1"/>
</dbReference>
<evidence type="ECO:0000256" key="5">
    <source>
        <dbReference type="ARBA" id="ARBA00038063"/>
    </source>
</evidence>
<evidence type="ECO:0000256" key="3">
    <source>
        <dbReference type="ARBA" id="ARBA00022801"/>
    </source>
</evidence>
<dbReference type="GO" id="GO:0000049">
    <property type="term" value="F:tRNA binding"/>
    <property type="evidence" value="ECO:0007669"/>
    <property type="project" value="UniProtKB-KW"/>
</dbReference>